<comment type="caution">
    <text evidence="2">The sequence shown here is derived from an EMBL/GenBank/DDBJ whole genome shotgun (WGS) entry which is preliminary data.</text>
</comment>
<accession>A0A9P6MTR9</accession>
<name>A0A9P6MTR9_9FUNG</name>
<dbReference type="AlphaFoldDB" id="A0A9P6MTR9"/>
<dbReference type="EMBL" id="JAAAID010000902">
    <property type="protein sequence ID" value="KAG0013024.1"/>
    <property type="molecule type" value="Genomic_DNA"/>
</dbReference>
<evidence type="ECO:0000256" key="1">
    <source>
        <dbReference type="SAM" id="SignalP"/>
    </source>
</evidence>
<feature type="signal peptide" evidence="1">
    <location>
        <begin position="1"/>
        <end position="42"/>
    </location>
</feature>
<evidence type="ECO:0000313" key="2">
    <source>
        <dbReference type="EMBL" id="KAG0013024.1"/>
    </source>
</evidence>
<evidence type="ECO:0008006" key="4">
    <source>
        <dbReference type="Google" id="ProtNLM"/>
    </source>
</evidence>
<reference evidence="2" key="1">
    <citation type="journal article" date="2020" name="Fungal Divers.">
        <title>Resolving the Mortierellaceae phylogeny through synthesis of multi-gene phylogenetics and phylogenomics.</title>
        <authorList>
            <person name="Vandepol N."/>
            <person name="Liber J."/>
            <person name="Desiro A."/>
            <person name="Na H."/>
            <person name="Kennedy M."/>
            <person name="Barry K."/>
            <person name="Grigoriev I.V."/>
            <person name="Miller A.N."/>
            <person name="O'Donnell K."/>
            <person name="Stajich J.E."/>
            <person name="Bonito G."/>
        </authorList>
    </citation>
    <scope>NUCLEOTIDE SEQUENCE</scope>
    <source>
        <strain evidence="2">NRRL 2769</strain>
    </source>
</reference>
<organism evidence="2 3">
    <name type="scientific">Entomortierella chlamydospora</name>
    <dbReference type="NCBI Taxonomy" id="101097"/>
    <lineage>
        <taxon>Eukaryota</taxon>
        <taxon>Fungi</taxon>
        <taxon>Fungi incertae sedis</taxon>
        <taxon>Mucoromycota</taxon>
        <taxon>Mortierellomycotina</taxon>
        <taxon>Mortierellomycetes</taxon>
        <taxon>Mortierellales</taxon>
        <taxon>Mortierellaceae</taxon>
        <taxon>Entomortierella</taxon>
    </lineage>
</organism>
<evidence type="ECO:0000313" key="3">
    <source>
        <dbReference type="Proteomes" id="UP000703661"/>
    </source>
</evidence>
<dbReference type="Proteomes" id="UP000703661">
    <property type="component" value="Unassembled WGS sequence"/>
</dbReference>
<feature type="chain" id="PRO_5040188006" description="Transmembrane protein" evidence="1">
    <location>
        <begin position="43"/>
        <end position="73"/>
    </location>
</feature>
<proteinExistence type="predicted"/>
<keyword evidence="1" id="KW-0732">Signal</keyword>
<gene>
    <name evidence="2" type="ORF">BGZ80_011359</name>
</gene>
<sequence>MPGKQEPFSRQPHPSPAMIARTTYSLLVLLVTLAVFLSMTDAAPVGSDLKKRCAIYAPPPFGACKDEVTPLTE</sequence>
<protein>
    <recommendedName>
        <fullName evidence="4">Transmembrane protein</fullName>
    </recommendedName>
</protein>
<keyword evidence="3" id="KW-1185">Reference proteome</keyword>